<gene>
    <name evidence="7" type="ORF">ENS64_04485</name>
</gene>
<comment type="similarity">
    <text evidence="1 4">Belongs to the bacterial flagellin family.</text>
</comment>
<feature type="domain" description="Flagellin N-terminal" evidence="5">
    <location>
        <begin position="4"/>
        <end position="142"/>
    </location>
</feature>
<dbReference type="EMBL" id="DSVQ01000009">
    <property type="protein sequence ID" value="HGT38506.1"/>
    <property type="molecule type" value="Genomic_DNA"/>
</dbReference>
<name>A0A7C4QPX4_9PLAN</name>
<dbReference type="Pfam" id="PF00700">
    <property type="entry name" value="Flagellin_C"/>
    <property type="match status" value="1"/>
</dbReference>
<dbReference type="InterPro" id="IPR010810">
    <property type="entry name" value="Flagellin_hook_IN_motif"/>
</dbReference>
<dbReference type="Gene3D" id="2.30.220.10">
    <property type="entry name" value="f41 fragment of flagellin, C-terminal domain"/>
    <property type="match status" value="1"/>
</dbReference>
<evidence type="ECO:0000256" key="2">
    <source>
        <dbReference type="ARBA" id="ARBA00022525"/>
    </source>
</evidence>
<evidence type="ECO:0000256" key="4">
    <source>
        <dbReference type="RuleBase" id="RU362073"/>
    </source>
</evidence>
<dbReference type="InterPro" id="IPR046358">
    <property type="entry name" value="Flagellin_C"/>
</dbReference>
<dbReference type="GO" id="GO:0009288">
    <property type="term" value="C:bacterial-type flagellum"/>
    <property type="evidence" value="ECO:0007669"/>
    <property type="project" value="UniProtKB-SubCell"/>
</dbReference>
<dbReference type="InterPro" id="IPR042187">
    <property type="entry name" value="Flagellin_C_sub2"/>
</dbReference>
<dbReference type="GO" id="GO:0005198">
    <property type="term" value="F:structural molecule activity"/>
    <property type="evidence" value="ECO:0007669"/>
    <property type="project" value="UniProtKB-UniRule"/>
</dbReference>
<dbReference type="AlphaFoldDB" id="A0A7C4QPX4"/>
<dbReference type="Pfam" id="PF00669">
    <property type="entry name" value="Flagellin_N"/>
    <property type="match status" value="1"/>
</dbReference>
<feature type="domain" description="Flagellin C-terminal" evidence="6">
    <location>
        <begin position="635"/>
        <end position="720"/>
    </location>
</feature>
<evidence type="ECO:0000256" key="1">
    <source>
        <dbReference type="ARBA" id="ARBA00005709"/>
    </source>
</evidence>
<proteinExistence type="inferred from homology"/>
<dbReference type="PANTHER" id="PTHR42792">
    <property type="entry name" value="FLAGELLIN"/>
    <property type="match status" value="1"/>
</dbReference>
<dbReference type="Gene3D" id="2.170.280.10">
    <property type="entry name" value="f41 fragment of flagellin, middle domain"/>
    <property type="match status" value="1"/>
</dbReference>
<accession>A0A7C4QPX4</accession>
<dbReference type="Gene3D" id="1.20.1330.10">
    <property type="entry name" value="f41 fragment of flagellin, N-terminal domain"/>
    <property type="match status" value="2"/>
</dbReference>
<dbReference type="InterPro" id="IPR001029">
    <property type="entry name" value="Flagellin_N"/>
</dbReference>
<dbReference type="PRINTS" id="PR00207">
    <property type="entry name" value="FLAGELLIN"/>
</dbReference>
<keyword evidence="2 4" id="KW-0964">Secreted</keyword>
<dbReference type="Pfam" id="PF07196">
    <property type="entry name" value="Flagellin_IN"/>
    <property type="match status" value="1"/>
</dbReference>
<comment type="subcellular location">
    <subcellularLocation>
        <location evidence="4">Secreted</location>
    </subcellularLocation>
    <subcellularLocation>
        <location evidence="4">Bacterial flagellum</location>
    </subcellularLocation>
</comment>
<evidence type="ECO:0000256" key="3">
    <source>
        <dbReference type="ARBA" id="ARBA00023143"/>
    </source>
</evidence>
<reference evidence="7" key="1">
    <citation type="journal article" date="2020" name="mSystems">
        <title>Genome- and Community-Level Interaction Insights into Carbon Utilization and Element Cycling Functions of Hydrothermarchaeota in Hydrothermal Sediment.</title>
        <authorList>
            <person name="Zhou Z."/>
            <person name="Liu Y."/>
            <person name="Xu W."/>
            <person name="Pan J."/>
            <person name="Luo Z.H."/>
            <person name="Li M."/>
        </authorList>
    </citation>
    <scope>NUCLEOTIDE SEQUENCE [LARGE SCALE GENOMIC DNA]</scope>
    <source>
        <strain evidence="7">SpSt-508</strain>
    </source>
</reference>
<dbReference type="InterPro" id="IPR001492">
    <property type="entry name" value="Flagellin"/>
</dbReference>
<protein>
    <recommendedName>
        <fullName evidence="4">Flagellin</fullName>
    </recommendedName>
</protein>
<evidence type="ECO:0000313" key="7">
    <source>
        <dbReference type="EMBL" id="HGT38506.1"/>
    </source>
</evidence>
<organism evidence="7">
    <name type="scientific">Schlesneria paludicola</name>
    <dbReference type="NCBI Taxonomy" id="360056"/>
    <lineage>
        <taxon>Bacteria</taxon>
        <taxon>Pseudomonadati</taxon>
        <taxon>Planctomycetota</taxon>
        <taxon>Planctomycetia</taxon>
        <taxon>Planctomycetales</taxon>
        <taxon>Planctomycetaceae</taxon>
        <taxon>Schlesneria</taxon>
    </lineage>
</organism>
<dbReference type="PANTHER" id="PTHR42792:SF2">
    <property type="entry name" value="FLAGELLIN"/>
    <property type="match status" value="1"/>
</dbReference>
<comment type="function">
    <text evidence="4">Flagellin is the subunit protein which polymerizes to form the filaments of bacterial flagella.</text>
</comment>
<evidence type="ECO:0000259" key="6">
    <source>
        <dbReference type="Pfam" id="PF00700"/>
    </source>
</evidence>
<comment type="caution">
    <text evidence="7">The sequence shown here is derived from an EMBL/GenBank/DDBJ whole genome shotgun (WGS) entry which is preliminary data.</text>
</comment>
<dbReference type="Gene3D" id="6.10.10.10">
    <property type="entry name" value="Flagellar export chaperone, C-terminal domain"/>
    <property type="match status" value="1"/>
</dbReference>
<dbReference type="SUPFAM" id="SSF64518">
    <property type="entry name" value="Phase 1 flagellin"/>
    <property type="match status" value="2"/>
</dbReference>
<keyword evidence="3 4" id="KW-0975">Bacterial flagellum</keyword>
<dbReference type="GO" id="GO:0005576">
    <property type="term" value="C:extracellular region"/>
    <property type="evidence" value="ECO:0007669"/>
    <property type="project" value="UniProtKB-SubCell"/>
</dbReference>
<evidence type="ECO:0000259" key="5">
    <source>
        <dbReference type="Pfam" id="PF00669"/>
    </source>
</evidence>
<sequence>MTRINTNVESMRGLRNIQKANNLLNTSMQRLSTGLKINSGKDNPSGLIASEALRLQISTIEQSIKNNSRANNVIATADSALGEIGGLLAQIRGLVQEGLNIGALSQEEIEANQAQIDAALSAINRISSNTSFAGDKLIDGSKAFNTLVSTADAPKLAEYRINQALLGSSSSLTIDARVTSAAEKAELRYVGGALTAATTIEIGGSKGNEAVSLGGSSTLAQIRTAINSVSGNTGVSARIISGYTVSKNAVANSLTTNMTGANNDVVFTDARATTTAGTDASLGGGTVSVQFVDPGANNQPLSIATTVDGNGNALVTVNLATDGGGNITTTANQLITAVSQDATASQYVSVALAPGNSGAGVVTALAQTDLTGGTDAAAISFTDKRTEGSLGTVSVVLVDPGVANNPLSLSVTRTGNDSVVTVNLATNASSSITTTFSQIKAAIEADAVASGLVDVDVKGDGNAVSAALASTTLQESTGTLVLESEDYGSAAFVNVNVLSGSFETTQSDGSTVARRDTGVDIGAMINGQLVQGRGLRALFRSNSVDAEVTFAQDYNAVNTQATINVTGGGSLFQIGQEANVAGQIGLGIEAVNTSRLGGIAGKLYQLGTGGGKSLIDLRNSLNGTGATVNPDDMVRIIEDASNYVSSLRGRLGAIQKNVIETNVTTLGVALENISEARSQITDTDFAEETAQLQKAQILSQAGLSVLSIANQNPQQVLALLR</sequence>